<accession>A0A9D1DTK8</accession>
<dbReference type="Proteomes" id="UP000824232">
    <property type="component" value="Unassembled WGS sequence"/>
</dbReference>
<evidence type="ECO:0000313" key="1">
    <source>
        <dbReference type="EMBL" id="HIR58751.1"/>
    </source>
</evidence>
<organism evidence="1 2">
    <name type="scientific">Candidatus Onthousia excrementipullorum</name>
    <dbReference type="NCBI Taxonomy" id="2840884"/>
    <lineage>
        <taxon>Bacteria</taxon>
        <taxon>Bacillati</taxon>
        <taxon>Bacillota</taxon>
        <taxon>Bacilli</taxon>
        <taxon>Candidatus Onthousia</taxon>
    </lineage>
</organism>
<protein>
    <submittedName>
        <fullName evidence="1">Uncharacterized protein</fullName>
    </submittedName>
</protein>
<name>A0A9D1DTK8_9FIRM</name>
<comment type="caution">
    <text evidence="1">The sequence shown here is derived from an EMBL/GenBank/DDBJ whole genome shotgun (WGS) entry which is preliminary data.</text>
</comment>
<proteinExistence type="predicted"/>
<dbReference type="AlphaFoldDB" id="A0A9D1DTK8"/>
<evidence type="ECO:0000313" key="2">
    <source>
        <dbReference type="Proteomes" id="UP000824232"/>
    </source>
</evidence>
<gene>
    <name evidence="1" type="ORF">IAB38_01750</name>
</gene>
<reference evidence="1" key="1">
    <citation type="submission" date="2020-10" db="EMBL/GenBank/DDBJ databases">
        <authorList>
            <person name="Gilroy R."/>
        </authorList>
    </citation>
    <scope>NUCLEOTIDE SEQUENCE</scope>
    <source>
        <strain evidence="1">CHK184-20233</strain>
    </source>
</reference>
<reference evidence="1" key="2">
    <citation type="journal article" date="2021" name="PeerJ">
        <title>Extensive microbial diversity within the chicken gut microbiome revealed by metagenomics and culture.</title>
        <authorList>
            <person name="Gilroy R."/>
            <person name="Ravi A."/>
            <person name="Getino M."/>
            <person name="Pursley I."/>
            <person name="Horton D.L."/>
            <person name="Alikhan N.F."/>
            <person name="Baker D."/>
            <person name="Gharbi K."/>
            <person name="Hall N."/>
            <person name="Watson M."/>
            <person name="Adriaenssens E.M."/>
            <person name="Foster-Nyarko E."/>
            <person name="Jarju S."/>
            <person name="Secka A."/>
            <person name="Antonio M."/>
            <person name="Oren A."/>
            <person name="Chaudhuri R.R."/>
            <person name="La Ragione R."/>
            <person name="Hildebrand F."/>
            <person name="Pallen M.J."/>
        </authorList>
    </citation>
    <scope>NUCLEOTIDE SEQUENCE</scope>
    <source>
        <strain evidence="1">CHK184-20233</strain>
    </source>
</reference>
<sequence>MKDLSVKELKNIKGGFSLTSTAIKYVGDLIEILILAGRKLGSSLRRIGSGDICPLE</sequence>
<dbReference type="EMBL" id="DVHC01000020">
    <property type="protein sequence ID" value="HIR58751.1"/>
    <property type="molecule type" value="Genomic_DNA"/>
</dbReference>